<dbReference type="Pfam" id="PF01502">
    <property type="entry name" value="PRA-CH"/>
    <property type="match status" value="1"/>
</dbReference>
<keyword evidence="12 19" id="KW-0028">Amino-acid biosynthesis</keyword>
<dbReference type="GO" id="GO:0004635">
    <property type="term" value="F:phosphoribosyl-AMP cyclohydrolase activity"/>
    <property type="evidence" value="ECO:0007669"/>
    <property type="project" value="UniProtKB-UniRule"/>
</dbReference>
<comment type="similarity">
    <text evidence="8 19">In the C-terminal section; belongs to the PRA-PH family.</text>
</comment>
<dbReference type="HAMAP" id="MF_01019">
    <property type="entry name" value="HisIE"/>
    <property type="match status" value="1"/>
</dbReference>
<keyword evidence="16 19" id="KW-0368">Histidine biosynthesis</keyword>
<dbReference type="Gene3D" id="3.20.20.70">
    <property type="entry name" value="Aldolase class I"/>
    <property type="match status" value="1"/>
</dbReference>
<comment type="pathway">
    <text evidence="7 19">Amino-acid biosynthesis; L-histidine biosynthesis; L-histidine from 5-phospho-alpha-D-ribose 1-diphosphate: step 2/9.</text>
</comment>
<dbReference type="InterPro" id="IPR008179">
    <property type="entry name" value="HisE"/>
</dbReference>
<name>A0A9D9HPJ6_9SPIR</name>
<keyword evidence="14 19" id="KW-0378">Hydrolase</keyword>
<evidence type="ECO:0000256" key="16">
    <source>
        <dbReference type="ARBA" id="ARBA00023102"/>
    </source>
</evidence>
<comment type="pathway">
    <text evidence="6 19">Amino-acid biosynthesis; L-histidine biosynthesis; L-histidine from 5-phospho-alpha-D-ribose 1-diphosphate: step 3/9.</text>
</comment>
<evidence type="ECO:0000256" key="8">
    <source>
        <dbReference type="ARBA" id="ARBA00007731"/>
    </source>
</evidence>
<evidence type="ECO:0000256" key="7">
    <source>
        <dbReference type="ARBA" id="ARBA00005204"/>
    </source>
</evidence>
<feature type="region of interest" description="Phosphoribosyl-AMP cyclohydrolase" evidence="19">
    <location>
        <begin position="1"/>
        <end position="350"/>
    </location>
</feature>
<evidence type="ECO:0000256" key="11">
    <source>
        <dbReference type="ARBA" id="ARBA00022490"/>
    </source>
</evidence>
<keyword evidence="15 19" id="KW-0067">ATP-binding</keyword>
<dbReference type="InterPro" id="IPR023019">
    <property type="entry name" value="His_synth_HisIE"/>
</dbReference>
<dbReference type="CDD" id="cd04732">
    <property type="entry name" value="HisA"/>
    <property type="match status" value="1"/>
</dbReference>
<dbReference type="Pfam" id="PF01503">
    <property type="entry name" value="PRA-PH"/>
    <property type="match status" value="1"/>
</dbReference>
<evidence type="ECO:0000259" key="21">
    <source>
        <dbReference type="Pfam" id="PF01502"/>
    </source>
</evidence>
<dbReference type="PANTHER" id="PTHR42945">
    <property type="entry name" value="HISTIDINE BIOSYNTHESIS BIFUNCTIONAL PROTEIN"/>
    <property type="match status" value="1"/>
</dbReference>
<comment type="caution">
    <text evidence="22">The sequence shown here is derived from an EMBL/GenBank/DDBJ whole genome shotgun (WGS) entry which is preliminary data.</text>
</comment>
<evidence type="ECO:0000256" key="18">
    <source>
        <dbReference type="ARBA" id="ARBA00023268"/>
    </source>
</evidence>
<dbReference type="SUPFAM" id="SSF101386">
    <property type="entry name" value="all-alpha NTP pyrophosphatases"/>
    <property type="match status" value="1"/>
</dbReference>
<keyword evidence="11 19" id="KW-0963">Cytoplasm</keyword>
<evidence type="ECO:0000256" key="15">
    <source>
        <dbReference type="ARBA" id="ARBA00022840"/>
    </source>
</evidence>
<evidence type="ECO:0000256" key="2">
    <source>
        <dbReference type="ARBA" id="ARBA00000901"/>
    </source>
</evidence>
<comment type="catalytic activity">
    <reaction evidence="1 19">
        <text>1-(5-phospho-beta-D-ribosyl)-5'-AMP + H2O = 1-(5-phospho-beta-D-ribosyl)-5-[(5-phospho-beta-D-ribosylamino)methylideneamino]imidazole-4-carboxamide</text>
        <dbReference type="Rhea" id="RHEA:20049"/>
        <dbReference type="ChEBI" id="CHEBI:15377"/>
        <dbReference type="ChEBI" id="CHEBI:58435"/>
        <dbReference type="ChEBI" id="CHEBI:59457"/>
        <dbReference type="EC" id="3.5.4.19"/>
    </reaction>
</comment>
<comment type="catalytic activity">
    <reaction evidence="2">
        <text>1-(5-phospho-beta-D-ribosyl)-5-[(5-phospho-beta-D-ribosylamino)methylideneamino]imidazole-4-carboxamide = 5-[(5-phospho-1-deoxy-D-ribulos-1-ylimino)methylamino]-1-(5-phospho-beta-D-ribosyl)imidazole-4-carboxamide</text>
        <dbReference type="Rhea" id="RHEA:15469"/>
        <dbReference type="ChEBI" id="CHEBI:58435"/>
        <dbReference type="ChEBI" id="CHEBI:58525"/>
        <dbReference type="EC" id="5.3.1.16"/>
    </reaction>
</comment>
<evidence type="ECO:0000256" key="17">
    <source>
        <dbReference type="ARBA" id="ARBA00023235"/>
    </source>
</evidence>
<dbReference type="Proteomes" id="UP000823638">
    <property type="component" value="Unassembled WGS sequence"/>
</dbReference>
<evidence type="ECO:0000313" key="22">
    <source>
        <dbReference type="EMBL" id="MBO8457493.1"/>
    </source>
</evidence>
<evidence type="ECO:0000256" key="19">
    <source>
        <dbReference type="HAMAP-Rule" id="MF_01019"/>
    </source>
</evidence>
<protein>
    <recommendedName>
        <fullName evidence="19">Histidine biosynthesis bifunctional protein HisIE</fullName>
    </recommendedName>
    <domain>
        <recommendedName>
            <fullName evidence="19">Phosphoribosyl-AMP cyclohydrolase</fullName>
            <shortName evidence="19">PRA-CH</shortName>
            <ecNumber evidence="19">3.5.4.19</ecNumber>
        </recommendedName>
    </domain>
    <domain>
        <recommendedName>
            <fullName evidence="19">Phosphoribosyl-ATP pyrophosphatase</fullName>
            <shortName evidence="19">PRA-PH</shortName>
            <ecNumber evidence="19">3.6.1.31</ecNumber>
        </recommendedName>
    </domain>
</protein>
<dbReference type="Gene3D" id="3.10.20.810">
    <property type="entry name" value="Phosphoribosyl-AMP cyclohydrolase"/>
    <property type="match status" value="1"/>
</dbReference>
<dbReference type="GO" id="GO:0000105">
    <property type="term" value="P:L-histidine biosynthetic process"/>
    <property type="evidence" value="ECO:0007669"/>
    <property type="project" value="UniProtKB-UniRule"/>
</dbReference>
<organism evidence="22 23">
    <name type="scientific">Candidatus Gallitreponema excrementavium</name>
    <dbReference type="NCBI Taxonomy" id="2840840"/>
    <lineage>
        <taxon>Bacteria</taxon>
        <taxon>Pseudomonadati</taxon>
        <taxon>Spirochaetota</taxon>
        <taxon>Spirochaetia</taxon>
        <taxon>Spirochaetales</taxon>
        <taxon>Candidatus Gallitreponema</taxon>
    </lineage>
</organism>
<evidence type="ECO:0000256" key="5">
    <source>
        <dbReference type="ARBA" id="ARBA00005133"/>
    </source>
</evidence>
<reference evidence="22" key="1">
    <citation type="submission" date="2020-10" db="EMBL/GenBank/DDBJ databases">
        <authorList>
            <person name="Gilroy R."/>
        </authorList>
    </citation>
    <scope>NUCLEOTIDE SEQUENCE</scope>
    <source>
        <strain evidence="22">10532</strain>
    </source>
</reference>
<keyword evidence="17" id="KW-0413">Isomerase</keyword>
<reference evidence="22" key="2">
    <citation type="journal article" date="2021" name="PeerJ">
        <title>Extensive microbial diversity within the chicken gut microbiome revealed by metagenomics and culture.</title>
        <authorList>
            <person name="Gilroy R."/>
            <person name="Ravi A."/>
            <person name="Getino M."/>
            <person name="Pursley I."/>
            <person name="Horton D.L."/>
            <person name="Alikhan N.F."/>
            <person name="Baker D."/>
            <person name="Gharbi K."/>
            <person name="Hall N."/>
            <person name="Watson M."/>
            <person name="Adriaenssens E.M."/>
            <person name="Foster-Nyarko E."/>
            <person name="Jarju S."/>
            <person name="Secka A."/>
            <person name="Antonio M."/>
            <person name="Oren A."/>
            <person name="Chaudhuri R.R."/>
            <person name="La Ragione R."/>
            <person name="Hildebrand F."/>
            <person name="Pallen M.J."/>
        </authorList>
    </citation>
    <scope>NUCLEOTIDE SEQUENCE</scope>
    <source>
        <strain evidence="22">10532</strain>
    </source>
</reference>
<evidence type="ECO:0000256" key="4">
    <source>
        <dbReference type="ARBA" id="ARBA00004496"/>
    </source>
</evidence>
<comment type="similarity">
    <text evidence="9 19">In the N-terminal section; belongs to the PRA-CH family.</text>
</comment>
<dbReference type="SUPFAM" id="SSF51366">
    <property type="entry name" value="Ribulose-phoshate binding barrel"/>
    <property type="match status" value="1"/>
</dbReference>
<keyword evidence="18 19" id="KW-0511">Multifunctional enzyme</keyword>
<feature type="region of interest" description="Phosphoribosyl-ATP pyrophosphohydrolase" evidence="19">
    <location>
        <begin position="351"/>
        <end position="434"/>
    </location>
</feature>
<dbReference type="GO" id="GO:0005524">
    <property type="term" value="F:ATP binding"/>
    <property type="evidence" value="ECO:0007669"/>
    <property type="project" value="UniProtKB-KW"/>
</dbReference>
<dbReference type="EC" id="3.5.4.19" evidence="19"/>
<evidence type="ECO:0000256" key="6">
    <source>
        <dbReference type="ARBA" id="ARBA00005169"/>
    </source>
</evidence>
<comment type="similarity">
    <text evidence="10 20">Belongs to the HisA/HisF family.</text>
</comment>
<proteinExistence type="inferred from homology"/>
<dbReference type="Gene3D" id="1.10.287.1080">
    <property type="entry name" value="MazG-like"/>
    <property type="match status" value="1"/>
</dbReference>
<comment type="pathway">
    <text evidence="5">Amino-acid biosynthesis; L-histidine biosynthesis; L-histidine from 5-phospho-alpha-D-ribose 1-diphosphate: step 4/9.</text>
</comment>
<evidence type="ECO:0000256" key="14">
    <source>
        <dbReference type="ARBA" id="ARBA00022801"/>
    </source>
</evidence>
<evidence type="ECO:0000256" key="10">
    <source>
        <dbReference type="ARBA" id="ARBA00009667"/>
    </source>
</evidence>
<evidence type="ECO:0000256" key="13">
    <source>
        <dbReference type="ARBA" id="ARBA00022741"/>
    </source>
</evidence>
<dbReference type="EC" id="3.6.1.31" evidence="19"/>
<dbReference type="SUPFAM" id="SSF141734">
    <property type="entry name" value="HisI-like"/>
    <property type="match status" value="1"/>
</dbReference>
<dbReference type="InterPro" id="IPR011060">
    <property type="entry name" value="RibuloseP-bd_barrel"/>
</dbReference>
<gene>
    <name evidence="19" type="primary">hisI</name>
    <name evidence="19" type="synonym">hisIE</name>
    <name evidence="22" type="ORF">IAA81_04605</name>
</gene>
<dbReference type="Pfam" id="PF00977">
    <property type="entry name" value="His_biosynth"/>
    <property type="match status" value="1"/>
</dbReference>
<dbReference type="InterPro" id="IPR006062">
    <property type="entry name" value="His_biosynth"/>
</dbReference>
<dbReference type="InterPro" id="IPR038019">
    <property type="entry name" value="PRib_AMP_CycHydrolase_sf"/>
</dbReference>
<dbReference type="EMBL" id="JADIMM010000065">
    <property type="protein sequence ID" value="MBO8457493.1"/>
    <property type="molecule type" value="Genomic_DNA"/>
</dbReference>
<dbReference type="InterPro" id="IPR023016">
    <property type="entry name" value="HisA/PriA"/>
</dbReference>
<dbReference type="FunFam" id="3.10.20.810:FF:000001">
    <property type="entry name" value="Histidine biosynthesis bifunctional protein HisIE"/>
    <property type="match status" value="1"/>
</dbReference>
<dbReference type="InterPro" id="IPR002496">
    <property type="entry name" value="PRib_AMP_CycHydrolase_dom"/>
</dbReference>
<sequence length="434" mass="47878">MVISSIDLKDGKVVQLKQGKELVLQFDNPDEFIENFDFYGETAVIDLDAALRNTKADGTTANTGILKSLLRKGNIRVGGGIRDAKKARELISLGAEKVIVGSAAFNSGEGCEPGINRDFLESFSKAVGKDRIIISVDSDRGKIVTKGWQENSGLDLIEGAKAVEPFCSELLFTCVEKEGTMEGIDMELVKKLREAVKCRLVVAGGVSSVEEIEALERLGCDVQLGMALYTGKVSLDKAFAACIDWKKLEVSSSGLLPVIAQSVTGEVLMTGFANREALSKTCETKLLTFWSRTRNKLWTKGESSGNVLRVKKLRLDCDRDALLAIVEPAGPVCHTGSWTCFQTSGDRPYSLEFLYSIIQERFSNPTPGSYTATLTPKKVRDKITEEAEEVTEAEGKEEVVWECADLLYFLSVLMYQEKVSWKDVLDELDRRHKK</sequence>
<evidence type="ECO:0000256" key="20">
    <source>
        <dbReference type="RuleBase" id="RU003657"/>
    </source>
</evidence>
<dbReference type="GO" id="GO:0005737">
    <property type="term" value="C:cytoplasm"/>
    <property type="evidence" value="ECO:0007669"/>
    <property type="project" value="UniProtKB-SubCell"/>
</dbReference>
<evidence type="ECO:0000256" key="9">
    <source>
        <dbReference type="ARBA" id="ARBA00008299"/>
    </source>
</evidence>
<evidence type="ECO:0000256" key="1">
    <source>
        <dbReference type="ARBA" id="ARBA00000024"/>
    </source>
</evidence>
<comment type="subcellular location">
    <subcellularLocation>
        <location evidence="4 19">Cytoplasm</location>
    </subcellularLocation>
</comment>
<dbReference type="NCBIfam" id="TIGR03188">
    <property type="entry name" value="histidine_hisI"/>
    <property type="match status" value="1"/>
</dbReference>
<evidence type="ECO:0000256" key="3">
    <source>
        <dbReference type="ARBA" id="ARBA00001460"/>
    </source>
</evidence>
<dbReference type="InterPro" id="IPR013785">
    <property type="entry name" value="Aldolase_TIM"/>
</dbReference>
<evidence type="ECO:0000256" key="12">
    <source>
        <dbReference type="ARBA" id="ARBA00022605"/>
    </source>
</evidence>
<dbReference type="InterPro" id="IPR021130">
    <property type="entry name" value="PRib-ATP_PPHydrolase-like"/>
</dbReference>
<dbReference type="PANTHER" id="PTHR42945:SF1">
    <property type="entry name" value="HISTIDINE BIOSYNTHESIS BIFUNCTIONAL PROTEIN HIS7"/>
    <property type="match status" value="1"/>
</dbReference>
<dbReference type="GO" id="GO:0003949">
    <property type="term" value="F:1-(5-phosphoribosyl)-5-[(5-phosphoribosylamino)methylideneamino]imidazole-4-carboxamide isomerase activity"/>
    <property type="evidence" value="ECO:0007669"/>
    <property type="project" value="UniProtKB-EC"/>
</dbReference>
<comment type="catalytic activity">
    <reaction evidence="3 19">
        <text>1-(5-phospho-beta-D-ribosyl)-ATP + H2O = 1-(5-phospho-beta-D-ribosyl)-5'-AMP + diphosphate + H(+)</text>
        <dbReference type="Rhea" id="RHEA:22828"/>
        <dbReference type="ChEBI" id="CHEBI:15377"/>
        <dbReference type="ChEBI" id="CHEBI:15378"/>
        <dbReference type="ChEBI" id="CHEBI:33019"/>
        <dbReference type="ChEBI" id="CHEBI:59457"/>
        <dbReference type="ChEBI" id="CHEBI:73183"/>
        <dbReference type="EC" id="3.6.1.31"/>
    </reaction>
</comment>
<dbReference type="AlphaFoldDB" id="A0A9D9HPJ6"/>
<evidence type="ECO:0000313" key="23">
    <source>
        <dbReference type="Proteomes" id="UP000823638"/>
    </source>
</evidence>
<dbReference type="NCBIfam" id="NF002747">
    <property type="entry name" value="PRK02759.1"/>
    <property type="match status" value="1"/>
</dbReference>
<dbReference type="GO" id="GO:0004636">
    <property type="term" value="F:phosphoribosyl-ATP diphosphatase activity"/>
    <property type="evidence" value="ECO:0007669"/>
    <property type="project" value="UniProtKB-UniRule"/>
</dbReference>
<feature type="domain" description="Phosphoribosyl-AMP cyclohydrolase" evidence="21">
    <location>
        <begin position="269"/>
        <end position="342"/>
    </location>
</feature>
<keyword evidence="13 19" id="KW-0547">Nucleotide-binding</keyword>
<accession>A0A9D9HPJ6</accession>